<protein>
    <recommendedName>
        <fullName evidence="3">DUF659 domain-containing protein</fullName>
    </recommendedName>
</protein>
<evidence type="ECO:0008006" key="3">
    <source>
        <dbReference type="Google" id="ProtNLM"/>
    </source>
</evidence>
<evidence type="ECO:0000313" key="1">
    <source>
        <dbReference type="EMBL" id="ETI42207.1"/>
    </source>
</evidence>
<dbReference type="PANTHER" id="PTHR40866">
    <property type="entry name" value="BED-TYPE DOMAIN-CONTAINING PROTEIN"/>
    <property type="match status" value="1"/>
</dbReference>
<organism evidence="1 2">
    <name type="scientific">Phytophthora nicotianae P1569</name>
    <dbReference type="NCBI Taxonomy" id="1317065"/>
    <lineage>
        <taxon>Eukaryota</taxon>
        <taxon>Sar</taxon>
        <taxon>Stramenopiles</taxon>
        <taxon>Oomycota</taxon>
        <taxon>Peronosporomycetes</taxon>
        <taxon>Peronosporales</taxon>
        <taxon>Peronosporaceae</taxon>
        <taxon>Phytophthora</taxon>
    </lineage>
</organism>
<dbReference type="AlphaFoldDB" id="V9EVU9"/>
<comment type="caution">
    <text evidence="1">The sequence shown here is derived from an EMBL/GenBank/DDBJ whole genome shotgun (WGS) entry which is preliminary data.</text>
</comment>
<name>V9EVU9_PHYNI</name>
<dbReference type="HOGENOM" id="CLU_2532408_0_0_1"/>
<evidence type="ECO:0000313" key="2">
    <source>
        <dbReference type="Proteomes" id="UP000018721"/>
    </source>
</evidence>
<keyword evidence="2" id="KW-1185">Reference proteome</keyword>
<dbReference type="PANTHER" id="PTHR40866:SF1">
    <property type="entry name" value="BED-TYPE DOMAIN-CONTAINING PROTEIN"/>
    <property type="match status" value="1"/>
</dbReference>
<sequence>MLPRDYGKQLGMCCFLVADNYSVNRRLATLMGVPLVGCVSHRLNRAVQLELEDYEEELDTVQKLMLKLPTLTQSAKLRAPTCLY</sequence>
<gene>
    <name evidence="1" type="ORF">F443_12631</name>
</gene>
<dbReference type="Proteomes" id="UP000018721">
    <property type="component" value="Unassembled WGS sequence"/>
</dbReference>
<proteinExistence type="predicted"/>
<reference evidence="1 2" key="1">
    <citation type="submission" date="2013-11" db="EMBL/GenBank/DDBJ databases">
        <title>The Genome Sequence of Phytophthora parasitica P1569.</title>
        <authorList>
            <consortium name="The Broad Institute Genomics Platform"/>
            <person name="Russ C."/>
            <person name="Tyler B."/>
            <person name="Panabieres F."/>
            <person name="Shan W."/>
            <person name="Tripathy S."/>
            <person name="Grunwald N."/>
            <person name="Machado M."/>
            <person name="Johnson C.S."/>
            <person name="Arredondo F."/>
            <person name="Hong C."/>
            <person name="Coffey M."/>
            <person name="Young S.K."/>
            <person name="Zeng Q."/>
            <person name="Gargeya S."/>
            <person name="Fitzgerald M."/>
            <person name="Abouelleil A."/>
            <person name="Alvarado L."/>
            <person name="Chapman S.B."/>
            <person name="Gainer-Dewar J."/>
            <person name="Goldberg J."/>
            <person name="Griggs A."/>
            <person name="Gujja S."/>
            <person name="Hansen M."/>
            <person name="Howarth C."/>
            <person name="Imamovic A."/>
            <person name="Ireland A."/>
            <person name="Larimer J."/>
            <person name="McCowan C."/>
            <person name="Murphy C."/>
            <person name="Pearson M."/>
            <person name="Poon T.W."/>
            <person name="Priest M."/>
            <person name="Roberts A."/>
            <person name="Saif S."/>
            <person name="Shea T."/>
            <person name="Sykes S."/>
            <person name="Wortman J."/>
            <person name="Nusbaum C."/>
            <person name="Birren B."/>
        </authorList>
    </citation>
    <scope>NUCLEOTIDE SEQUENCE [LARGE SCALE GENOMIC DNA]</scope>
    <source>
        <strain evidence="1 2">P1569</strain>
    </source>
</reference>
<accession>V9EVU9</accession>
<dbReference type="EMBL" id="ANIZ01002123">
    <property type="protein sequence ID" value="ETI42207.1"/>
    <property type="molecule type" value="Genomic_DNA"/>
</dbReference>